<evidence type="ECO:0000313" key="2">
    <source>
        <dbReference type="EMBL" id="SFD65079.1"/>
    </source>
</evidence>
<accession>A0A1I1U2U0</accession>
<sequence>MGSHVTSILGAHPLPEHHRQVLLECHSTTSPHAPSHRHLPASHTKQKTTPPARIPWGRRSPLLLRMLYDRARLTAA</sequence>
<evidence type="ECO:0000256" key="1">
    <source>
        <dbReference type="SAM" id="MobiDB-lite"/>
    </source>
</evidence>
<dbReference type="STRING" id="910347.SAMN05421773_12258"/>
<keyword evidence="3" id="KW-1185">Reference proteome</keyword>
<name>A0A1I1U2U0_9ACTN</name>
<protein>
    <submittedName>
        <fullName evidence="2">Uncharacterized protein</fullName>
    </submittedName>
</protein>
<reference evidence="2 3" key="1">
    <citation type="submission" date="2016-10" db="EMBL/GenBank/DDBJ databases">
        <authorList>
            <person name="de Groot N.N."/>
        </authorList>
    </citation>
    <scope>NUCLEOTIDE SEQUENCE [LARGE SCALE GENOMIC DNA]</scope>
    <source>
        <strain evidence="2 3">CGMCC 4.5739</strain>
    </source>
</reference>
<dbReference type="AlphaFoldDB" id="A0A1I1U2U0"/>
<feature type="region of interest" description="Disordered" evidence="1">
    <location>
        <begin position="19"/>
        <end position="56"/>
    </location>
</feature>
<proteinExistence type="predicted"/>
<feature type="compositionally biased region" description="Basic residues" evidence="1">
    <location>
        <begin position="34"/>
        <end position="46"/>
    </location>
</feature>
<organism evidence="2 3">
    <name type="scientific">Streptomyces aidingensis</name>
    <dbReference type="NCBI Taxonomy" id="910347"/>
    <lineage>
        <taxon>Bacteria</taxon>
        <taxon>Bacillati</taxon>
        <taxon>Actinomycetota</taxon>
        <taxon>Actinomycetes</taxon>
        <taxon>Kitasatosporales</taxon>
        <taxon>Streptomycetaceae</taxon>
        <taxon>Streptomyces</taxon>
    </lineage>
</organism>
<dbReference type="EMBL" id="FOLM01000022">
    <property type="protein sequence ID" value="SFD65079.1"/>
    <property type="molecule type" value="Genomic_DNA"/>
</dbReference>
<evidence type="ECO:0000313" key="3">
    <source>
        <dbReference type="Proteomes" id="UP000199207"/>
    </source>
</evidence>
<dbReference type="Proteomes" id="UP000199207">
    <property type="component" value="Unassembled WGS sequence"/>
</dbReference>
<gene>
    <name evidence="2" type="ORF">SAMN05421773_12258</name>
</gene>